<organism evidence="1 2">
    <name type="scientific">Ceratitis capitata</name>
    <name type="common">Mediterranean fruit fly</name>
    <name type="synonym">Tephritis capitata</name>
    <dbReference type="NCBI Taxonomy" id="7213"/>
    <lineage>
        <taxon>Eukaryota</taxon>
        <taxon>Metazoa</taxon>
        <taxon>Ecdysozoa</taxon>
        <taxon>Arthropoda</taxon>
        <taxon>Hexapoda</taxon>
        <taxon>Insecta</taxon>
        <taxon>Pterygota</taxon>
        <taxon>Neoptera</taxon>
        <taxon>Endopterygota</taxon>
        <taxon>Diptera</taxon>
        <taxon>Brachycera</taxon>
        <taxon>Muscomorpha</taxon>
        <taxon>Tephritoidea</taxon>
        <taxon>Tephritidae</taxon>
        <taxon>Ceratitis</taxon>
        <taxon>Ceratitis</taxon>
    </lineage>
</organism>
<evidence type="ECO:0000313" key="2">
    <source>
        <dbReference type="Proteomes" id="UP000606786"/>
    </source>
</evidence>
<evidence type="ECO:0000313" key="1">
    <source>
        <dbReference type="EMBL" id="CAD7003010.1"/>
    </source>
</evidence>
<dbReference type="EMBL" id="CAJHJT010000034">
    <property type="protein sequence ID" value="CAD7003010.1"/>
    <property type="molecule type" value="Genomic_DNA"/>
</dbReference>
<sequence>MDFGAQQLDILVDKPGMQCDATHYDVANHNFRSALCYVRFHTRRRYKFISVLTQINSDSRASTVICVASFARRGAVQQNSFA</sequence>
<protein>
    <submittedName>
        <fullName evidence="1">(Mediterranean fruit fly) hypothetical protein</fullName>
    </submittedName>
</protein>
<proteinExistence type="predicted"/>
<keyword evidence="2" id="KW-1185">Reference proteome</keyword>
<dbReference type="AlphaFoldDB" id="A0A811UVN3"/>
<reference evidence="1" key="1">
    <citation type="submission" date="2020-11" db="EMBL/GenBank/DDBJ databases">
        <authorList>
            <person name="Whitehead M."/>
        </authorList>
    </citation>
    <scope>NUCLEOTIDE SEQUENCE</scope>
    <source>
        <strain evidence="1">EGII</strain>
    </source>
</reference>
<gene>
    <name evidence="1" type="ORF">CCAP1982_LOCUS11473</name>
</gene>
<accession>A0A811UVN3</accession>
<name>A0A811UVN3_CERCA</name>
<dbReference type="Proteomes" id="UP000606786">
    <property type="component" value="Unassembled WGS sequence"/>
</dbReference>
<comment type="caution">
    <text evidence="1">The sequence shown here is derived from an EMBL/GenBank/DDBJ whole genome shotgun (WGS) entry which is preliminary data.</text>
</comment>